<dbReference type="HOGENOM" id="CLU_2369587_0_0_5"/>
<organism evidence="1 2">
    <name type="scientific">Methylorubrum extorquens (strain ATCC 14718 / DSM 1338 / JCM 2805 / NCIMB 9133 / AM1)</name>
    <name type="common">Methylobacterium extorquens</name>
    <dbReference type="NCBI Taxonomy" id="272630"/>
    <lineage>
        <taxon>Bacteria</taxon>
        <taxon>Pseudomonadati</taxon>
        <taxon>Pseudomonadota</taxon>
        <taxon>Alphaproteobacteria</taxon>
        <taxon>Hyphomicrobiales</taxon>
        <taxon>Methylobacteriaceae</taxon>
        <taxon>Methylorubrum</taxon>
    </lineage>
</organism>
<protein>
    <submittedName>
        <fullName evidence="1">Uncharacterized protein</fullName>
    </submittedName>
</protein>
<dbReference type="Proteomes" id="UP000009081">
    <property type="component" value="Chromosome"/>
</dbReference>
<evidence type="ECO:0000313" key="2">
    <source>
        <dbReference type="Proteomes" id="UP000009081"/>
    </source>
</evidence>
<evidence type="ECO:0000313" key="1">
    <source>
        <dbReference type="EMBL" id="ACS42790.1"/>
    </source>
</evidence>
<keyword evidence="2" id="KW-1185">Reference proteome</keyword>
<dbReference type="STRING" id="272630.MexAM1_META1p5187"/>
<dbReference type="KEGG" id="mea:Mex_1p5187"/>
<accession>C5AV04</accession>
<dbReference type="AlphaFoldDB" id="C5AV04"/>
<gene>
    <name evidence="1" type="ordered locus">MexAM1_META1p5187</name>
</gene>
<dbReference type="EMBL" id="CP001510">
    <property type="protein sequence ID" value="ACS42790.1"/>
    <property type="molecule type" value="Genomic_DNA"/>
</dbReference>
<proteinExistence type="predicted"/>
<name>C5AV04_METEA</name>
<reference evidence="1 2" key="1">
    <citation type="journal article" date="2009" name="PLoS ONE">
        <title>Methylobacterium genome sequences: a reference blueprint to investigate microbial metabolism of C1 compounds from natural and industrial sources.</title>
        <authorList>
            <person name="Vuilleumier S."/>
            <person name="Chistoserdova L."/>
            <person name="Lee M.-C."/>
            <person name="Bringel F."/>
            <person name="Lajus A."/>
            <person name="Zhou Y."/>
            <person name="Gourion B."/>
            <person name="Barbe V."/>
            <person name="Chang J."/>
            <person name="Cruveiller S."/>
            <person name="Dossat C."/>
            <person name="Gillett W."/>
            <person name="Gruffaz C."/>
            <person name="Haugen E."/>
            <person name="Hourcade E."/>
            <person name="Levy R."/>
            <person name="Mangenot S."/>
            <person name="Muller E."/>
            <person name="Nadalig T."/>
            <person name="Pagni M."/>
            <person name="Penny C."/>
            <person name="Peyraud R."/>
            <person name="Robinson D.G."/>
            <person name="Roche D."/>
            <person name="Rouy Z."/>
            <person name="Saenampechek C."/>
            <person name="Salvignol G."/>
            <person name="Vallenet D."/>
            <person name="Wu Z."/>
            <person name="Marx C.J."/>
            <person name="Vorholt J.A."/>
            <person name="Olson M.V."/>
            <person name="Kaul R."/>
            <person name="Weissenbach J."/>
            <person name="Medigue C."/>
            <person name="Lidstrom M.E."/>
        </authorList>
    </citation>
    <scope>NUCLEOTIDE SEQUENCE [LARGE SCALE GENOMIC DNA]</scope>
    <source>
        <strain evidence="2">ATCC 14718 / DSM 1338 / JCM 2805 / NCIMB 9133 / AM1</strain>
    </source>
</reference>
<sequence length="95" mass="10617">MALRGRSCRCARPEMIGAGFLFRISMHREDRHGQPVLSPSQVDVRSGAEHGRLSIAVCGRRDGARRVRFSQADRWALPHPRGLFVRKPSPRNASG</sequence>